<dbReference type="EMBL" id="JELX01002898">
    <property type="protein sequence ID" value="KYF53899.1"/>
    <property type="molecule type" value="Genomic_DNA"/>
</dbReference>
<gene>
    <name evidence="2" type="ORF">BE04_13765</name>
</gene>
<evidence type="ECO:0000313" key="2">
    <source>
        <dbReference type="EMBL" id="KYF53899.1"/>
    </source>
</evidence>
<dbReference type="Proteomes" id="UP000075604">
    <property type="component" value="Unassembled WGS sequence"/>
</dbReference>
<dbReference type="Gene3D" id="3.40.970.30">
    <property type="entry name" value="yp_829618.1 like domains"/>
    <property type="match status" value="1"/>
</dbReference>
<dbReference type="Gene3D" id="3.40.1680.10">
    <property type="entry name" value="yp_829618.1 domain like"/>
    <property type="match status" value="1"/>
</dbReference>
<organism evidence="2 3">
    <name type="scientific">Sorangium cellulosum</name>
    <name type="common">Polyangium cellulosum</name>
    <dbReference type="NCBI Taxonomy" id="56"/>
    <lineage>
        <taxon>Bacteria</taxon>
        <taxon>Pseudomonadati</taxon>
        <taxon>Myxococcota</taxon>
        <taxon>Polyangia</taxon>
        <taxon>Polyangiales</taxon>
        <taxon>Polyangiaceae</taxon>
        <taxon>Sorangium</taxon>
    </lineage>
</organism>
<evidence type="ECO:0000259" key="1">
    <source>
        <dbReference type="Pfam" id="PF25056"/>
    </source>
</evidence>
<comment type="caution">
    <text evidence="2">The sequence shown here is derived from an EMBL/GenBank/DDBJ whole genome shotgun (WGS) entry which is preliminary data.</text>
</comment>
<sequence>MKAREIVTSAQILRLEDDGIIRATAFPVHMSLAFAQEVVRATIELGGGTPRPVLVDIRAQKTVDRAAREYFAGAEAAKGHCALALLVGSPVSKAIGNFFLGLSQAPVPRKLFTTEDEAVAWLRGFLR</sequence>
<dbReference type="Pfam" id="PF25056">
    <property type="entry name" value="DUF7793"/>
    <property type="match status" value="1"/>
</dbReference>
<feature type="domain" description="DUF7793" evidence="1">
    <location>
        <begin position="18"/>
        <end position="125"/>
    </location>
</feature>
<protein>
    <recommendedName>
        <fullName evidence="1">DUF7793 domain-containing protein</fullName>
    </recommendedName>
</protein>
<proteinExistence type="predicted"/>
<reference evidence="2 3" key="1">
    <citation type="submission" date="2014-02" db="EMBL/GenBank/DDBJ databases">
        <title>The small core and large imbalanced accessory genome model reveals a collaborative survival strategy of Sorangium cellulosum strains in nature.</title>
        <authorList>
            <person name="Han K."/>
            <person name="Peng R."/>
            <person name="Blom J."/>
            <person name="Li Y.-Z."/>
        </authorList>
    </citation>
    <scope>NUCLEOTIDE SEQUENCE [LARGE SCALE GENOMIC DNA]</scope>
    <source>
        <strain evidence="2 3">So0157-18</strain>
    </source>
</reference>
<dbReference type="AlphaFoldDB" id="A0A150PE40"/>
<name>A0A150PE40_SORCE</name>
<accession>A0A150PE40</accession>
<evidence type="ECO:0000313" key="3">
    <source>
        <dbReference type="Proteomes" id="UP000075604"/>
    </source>
</evidence>
<dbReference type="InterPro" id="IPR056695">
    <property type="entry name" value="DUF7793"/>
</dbReference>